<dbReference type="NCBIfam" id="TIGR02532">
    <property type="entry name" value="IV_pilin_GFxxxE"/>
    <property type="match status" value="1"/>
</dbReference>
<dbReference type="SUPFAM" id="SSF54523">
    <property type="entry name" value="Pili subunits"/>
    <property type="match status" value="1"/>
</dbReference>
<evidence type="ECO:0000256" key="1">
    <source>
        <dbReference type="ARBA" id="ARBA00005233"/>
    </source>
</evidence>
<keyword evidence="3" id="KW-0281">Fimbrium</keyword>
<dbReference type="EMBL" id="SMTG01000005">
    <property type="protein sequence ID" value="TDK30056.1"/>
    <property type="molecule type" value="Genomic_DNA"/>
</dbReference>
<dbReference type="AlphaFoldDB" id="A0A4R5U6Y5"/>
<dbReference type="Pfam" id="PF07963">
    <property type="entry name" value="N_methyl"/>
    <property type="match status" value="1"/>
</dbReference>
<dbReference type="RefSeq" id="WP_133394241.1">
    <property type="nucleotide sequence ID" value="NZ_SMTG01000005.1"/>
</dbReference>
<accession>A0A4R5U6Y5</accession>
<evidence type="ECO:0000313" key="5">
    <source>
        <dbReference type="EMBL" id="TDK30056.1"/>
    </source>
</evidence>
<proteinExistence type="inferred from homology"/>
<dbReference type="PROSITE" id="PS00409">
    <property type="entry name" value="PROKAR_NTER_METHYL"/>
    <property type="match status" value="1"/>
</dbReference>
<gene>
    <name evidence="5" type="ORF">E2F49_12740</name>
</gene>
<feature type="transmembrane region" description="Helical" evidence="4">
    <location>
        <begin position="7"/>
        <end position="31"/>
    </location>
</feature>
<dbReference type="InterPro" id="IPR001082">
    <property type="entry name" value="Pilin"/>
</dbReference>
<evidence type="ECO:0000256" key="2">
    <source>
        <dbReference type="ARBA" id="ARBA00022481"/>
    </source>
</evidence>
<dbReference type="Gene3D" id="3.30.700.10">
    <property type="entry name" value="Glycoprotein, Type 4 Pilin"/>
    <property type="match status" value="1"/>
</dbReference>
<keyword evidence="4" id="KW-0472">Membrane</keyword>
<dbReference type="Proteomes" id="UP000295543">
    <property type="component" value="Unassembled WGS sequence"/>
</dbReference>
<dbReference type="OrthoDB" id="5767514at2"/>
<keyword evidence="4" id="KW-0812">Transmembrane</keyword>
<dbReference type="InterPro" id="IPR012902">
    <property type="entry name" value="N_methyl_site"/>
</dbReference>
<dbReference type="GO" id="GO:0044096">
    <property type="term" value="C:type IV pilus"/>
    <property type="evidence" value="ECO:0007669"/>
    <property type="project" value="TreeGrafter"/>
</dbReference>
<comment type="similarity">
    <text evidence="1 3">Belongs to the N-Me-Phe pilin family.</text>
</comment>
<keyword evidence="4" id="KW-1133">Transmembrane helix</keyword>
<dbReference type="Pfam" id="PF00114">
    <property type="entry name" value="Pilin"/>
    <property type="match status" value="1"/>
</dbReference>
<reference evidence="5 6" key="1">
    <citation type="submission" date="2019-03" db="EMBL/GenBank/DDBJ databases">
        <title>Luteimonas zhaokaii sp.nov., isolated from the rectal contents of Plateau pika in Yushu, Qinghai Province, China.</title>
        <authorList>
            <person name="Zhang G."/>
        </authorList>
    </citation>
    <scope>NUCLEOTIDE SEQUENCE [LARGE SCALE GENOMIC DNA]</scope>
    <source>
        <strain evidence="5 6">THG-MD21</strain>
    </source>
</reference>
<evidence type="ECO:0000256" key="4">
    <source>
        <dbReference type="SAM" id="Phobius"/>
    </source>
</evidence>
<evidence type="ECO:0000313" key="6">
    <source>
        <dbReference type="Proteomes" id="UP000295543"/>
    </source>
</evidence>
<dbReference type="PANTHER" id="PTHR30093">
    <property type="entry name" value="GENERAL SECRETION PATHWAY PROTEIN G"/>
    <property type="match status" value="1"/>
</dbReference>
<keyword evidence="6" id="KW-1185">Reference proteome</keyword>
<dbReference type="InterPro" id="IPR045584">
    <property type="entry name" value="Pilin-like"/>
</dbReference>
<protein>
    <submittedName>
        <fullName evidence="5">Prepilin-type N-terminal cleavage/methylation domain-containing protein</fullName>
    </submittedName>
</protein>
<name>A0A4R5U6Y5_9GAMM</name>
<evidence type="ECO:0000256" key="3">
    <source>
        <dbReference type="RuleBase" id="RU000389"/>
    </source>
</evidence>
<dbReference type="GO" id="GO:0007155">
    <property type="term" value="P:cell adhesion"/>
    <property type="evidence" value="ECO:0007669"/>
    <property type="project" value="InterPro"/>
</dbReference>
<dbReference type="PANTHER" id="PTHR30093:SF34">
    <property type="entry name" value="PREPILIN PEPTIDASE-DEPENDENT PROTEIN D"/>
    <property type="match status" value="1"/>
</dbReference>
<sequence>MKTLQKGFTLIELMIVVAIIAILAAIAIPAYQDYTIRAQVSEGASLASGAKTAIAEYRADRGTWPTSNANAGLESSANIKGKYVSSVDASNGKITVTYGNSANSKISGKNMIYSAVSNAGSIDWVCKGGDVDTKYRPTVCRTTT</sequence>
<dbReference type="GO" id="GO:0043107">
    <property type="term" value="P:type IV pilus-dependent motility"/>
    <property type="evidence" value="ECO:0007669"/>
    <property type="project" value="TreeGrafter"/>
</dbReference>
<organism evidence="5 6">
    <name type="scientific">Luteimonas terrae</name>
    <dbReference type="NCBI Taxonomy" id="1530191"/>
    <lineage>
        <taxon>Bacteria</taxon>
        <taxon>Pseudomonadati</taxon>
        <taxon>Pseudomonadota</taxon>
        <taxon>Gammaproteobacteria</taxon>
        <taxon>Lysobacterales</taxon>
        <taxon>Lysobacteraceae</taxon>
        <taxon>Luteimonas</taxon>
    </lineage>
</organism>
<keyword evidence="2" id="KW-0488">Methylation</keyword>
<comment type="caution">
    <text evidence="5">The sequence shown here is derived from an EMBL/GenBank/DDBJ whole genome shotgun (WGS) entry which is preliminary data.</text>
</comment>